<gene>
    <name evidence="2" type="ORF">g.34224</name>
</gene>
<dbReference type="InterPro" id="IPR032675">
    <property type="entry name" value="LRR_dom_sf"/>
</dbReference>
<sequence length="552" mass="62244">MGRKRRREPCQESGSPGLPDARVDAVSSLNLMELPLPVLAKIFRLTLDLFRTPYKQQKWWEDSCRSPLSTLPPLCKAAMAVCKAAGFYDIMQINALHTEVDVLRAYQEFVERHLSTVKALEVREPLECDCTSKYKDFRAWFPTLLTSVKAPCLEQVIGVVLPRVEQLDVASLSRSIRSLNFSLAGADPVTDVELLRSLLQLPNLSELRLLVSREVHQALLGPGTSLGSWKRLQKLELVVNRGHPSDTLEGLTRACPNLTHLHNHEAMSLPSDIGDLQSLRHVAVACSDSTRGVAGIEHLGPSQALTLQVGTVGDLPPAQSRCRWVRLDQTDRYLQHLIWRLAGLQSLRGCAITKPLIFTDPYRGPRLYIPWQHPQVLQITCRNHIQLCLPPNLLVLDLLHLPPLDHQGRRMRMPSLTADEYMEIEQRNEEPLDREAWDYAEAERSKNLFLPGSLVALCLTSGTAAVSLPSSGVKRRLRLLGTTPDRCEAVGVEAEQVVFDRSDFWKAVARLPEVMLTPEEEEVLEEFERPLNIKSEEEEVNSRYRACSIWKL</sequence>
<dbReference type="Gene3D" id="3.80.10.10">
    <property type="entry name" value="Ribonuclease Inhibitor"/>
    <property type="match status" value="1"/>
</dbReference>
<organism evidence="2">
    <name type="scientific">Auxenochlorella protothecoides</name>
    <name type="common">Green microalga</name>
    <name type="synonym">Chlorella protothecoides</name>
    <dbReference type="NCBI Taxonomy" id="3075"/>
    <lineage>
        <taxon>Eukaryota</taxon>
        <taxon>Viridiplantae</taxon>
        <taxon>Chlorophyta</taxon>
        <taxon>core chlorophytes</taxon>
        <taxon>Trebouxiophyceae</taxon>
        <taxon>Chlorellales</taxon>
        <taxon>Chlorellaceae</taxon>
        <taxon>Auxenochlorella</taxon>
    </lineage>
</organism>
<evidence type="ECO:0008006" key="3">
    <source>
        <dbReference type="Google" id="ProtNLM"/>
    </source>
</evidence>
<dbReference type="GO" id="GO:0005930">
    <property type="term" value="C:axoneme"/>
    <property type="evidence" value="ECO:0007669"/>
    <property type="project" value="UniProtKB-SubCell"/>
</dbReference>
<dbReference type="AlphaFoldDB" id="A0A1D2ABT7"/>
<evidence type="ECO:0000313" key="2">
    <source>
        <dbReference type="EMBL" id="JAT76660.1"/>
    </source>
</evidence>
<protein>
    <recommendedName>
        <fullName evidence="3">F-box domain-containing protein</fullName>
    </recommendedName>
</protein>
<reference evidence="2" key="1">
    <citation type="submission" date="2015-08" db="EMBL/GenBank/DDBJ databases">
        <authorList>
            <person name="Babu N.S."/>
            <person name="Beckwith C.J."/>
            <person name="Beseler K.G."/>
            <person name="Brison A."/>
            <person name="Carone J.V."/>
            <person name="Caskin T.P."/>
            <person name="Diamond M."/>
            <person name="Durham M.E."/>
            <person name="Foxe J.M."/>
            <person name="Go M."/>
            <person name="Henderson B.A."/>
            <person name="Jones I.B."/>
            <person name="McGettigan J.A."/>
            <person name="Micheletti S.J."/>
            <person name="Nasrallah M.E."/>
            <person name="Ortiz D."/>
            <person name="Piller C.R."/>
            <person name="Privatt S.R."/>
            <person name="Schneider S.L."/>
            <person name="Sharp S."/>
            <person name="Smith T.C."/>
            <person name="Stanton J.D."/>
            <person name="Ullery H.E."/>
            <person name="Wilson R.J."/>
            <person name="Serrano M.G."/>
            <person name="Buck G."/>
            <person name="Lee V."/>
            <person name="Wang Y."/>
            <person name="Carvalho R."/>
            <person name="Voegtly L."/>
            <person name="Shi R."/>
            <person name="Duckworth R."/>
            <person name="Johnson A."/>
            <person name="Loviza R."/>
            <person name="Walstead R."/>
            <person name="Shah Z."/>
            <person name="Kiflezghi M."/>
            <person name="Wade K."/>
            <person name="Ball S.L."/>
            <person name="Bradley K.W."/>
            <person name="Asai D.J."/>
            <person name="Bowman C.A."/>
            <person name="Russell D.A."/>
            <person name="Pope W.H."/>
            <person name="Jacobs-Sera D."/>
            <person name="Hendrix R.W."/>
            <person name="Hatfull G.F."/>
        </authorList>
    </citation>
    <scope>NUCLEOTIDE SEQUENCE</scope>
</reference>
<proteinExistence type="predicted"/>
<name>A0A1D2ABT7_AUXPR</name>
<evidence type="ECO:0000256" key="1">
    <source>
        <dbReference type="ARBA" id="ARBA00004430"/>
    </source>
</evidence>
<dbReference type="EMBL" id="GDKF01001962">
    <property type="protein sequence ID" value="JAT76660.1"/>
    <property type="molecule type" value="Transcribed_RNA"/>
</dbReference>
<comment type="subcellular location">
    <subcellularLocation>
        <location evidence="1">Cytoplasm</location>
        <location evidence="1">Cytoskeleton</location>
        <location evidence="1">Cilium axoneme</location>
    </subcellularLocation>
</comment>
<accession>A0A1D2ABT7</accession>